<proteinExistence type="inferred from homology"/>
<evidence type="ECO:0000256" key="4">
    <source>
        <dbReference type="ARBA" id="ARBA00022989"/>
    </source>
</evidence>
<feature type="domain" description="VASt" evidence="8">
    <location>
        <begin position="307"/>
        <end position="467"/>
    </location>
</feature>
<protein>
    <submittedName>
        <fullName evidence="9">Tyrosine kinase family catalytic domain protein</fullName>
    </submittedName>
</protein>
<keyword evidence="3" id="KW-0812">Transmembrane</keyword>
<dbReference type="OrthoDB" id="6718656at2759"/>
<dbReference type="GO" id="GO:0032934">
    <property type="term" value="F:sterol binding"/>
    <property type="evidence" value="ECO:0007669"/>
    <property type="project" value="TreeGrafter"/>
</dbReference>
<evidence type="ECO:0000259" key="7">
    <source>
        <dbReference type="PROSITE" id="PS50011"/>
    </source>
</evidence>
<evidence type="ECO:0000259" key="8">
    <source>
        <dbReference type="PROSITE" id="PS51778"/>
    </source>
</evidence>
<accession>A0A074SBI5</accession>
<dbReference type="Gene3D" id="1.10.510.10">
    <property type="entry name" value="Transferase(Phosphotransferase) domain 1"/>
    <property type="match status" value="1"/>
</dbReference>
<reference evidence="9 10" key="1">
    <citation type="submission" date="2013-12" db="EMBL/GenBank/DDBJ databases">
        <authorList>
            <person name="Cubeta M."/>
            <person name="Pakala S."/>
            <person name="Fedorova N."/>
            <person name="Thomas E."/>
            <person name="Dean R."/>
            <person name="Jabaji S."/>
            <person name="Neate S."/>
            <person name="Toda T."/>
            <person name="Tavantzis S."/>
            <person name="Vilgalys R."/>
            <person name="Bharathan N."/>
            <person name="Pakala S."/>
            <person name="Losada L.S."/>
            <person name="Zafar N."/>
            <person name="Nierman W."/>
        </authorList>
    </citation>
    <scope>NUCLEOTIDE SEQUENCE [LARGE SCALE GENOMIC DNA]</scope>
    <source>
        <strain evidence="9 10">123E</strain>
    </source>
</reference>
<gene>
    <name evidence="9" type="ORF">V565_020340</name>
</gene>
<feature type="region of interest" description="Disordered" evidence="6">
    <location>
        <begin position="488"/>
        <end position="509"/>
    </location>
</feature>
<feature type="compositionally biased region" description="Low complexity" evidence="6">
    <location>
        <begin position="562"/>
        <end position="582"/>
    </location>
</feature>
<evidence type="ECO:0000256" key="5">
    <source>
        <dbReference type="ARBA" id="ARBA00023136"/>
    </source>
</evidence>
<dbReference type="AlphaFoldDB" id="A0A074SBI5"/>
<feature type="region of interest" description="Disordered" evidence="6">
    <location>
        <begin position="148"/>
        <end position="171"/>
    </location>
</feature>
<dbReference type="Pfam" id="PF16016">
    <property type="entry name" value="VASt"/>
    <property type="match status" value="1"/>
</dbReference>
<dbReference type="PANTHER" id="PTHR23319">
    <property type="entry name" value="GRAM DOMAIN CONTAINING 1B, ISOFORM E"/>
    <property type="match status" value="1"/>
</dbReference>
<dbReference type="Pfam" id="PF02893">
    <property type="entry name" value="GRAM"/>
    <property type="match status" value="1"/>
</dbReference>
<dbReference type="PROSITE" id="PS00108">
    <property type="entry name" value="PROTEIN_KINASE_ST"/>
    <property type="match status" value="1"/>
</dbReference>
<dbReference type="InterPro" id="IPR004182">
    <property type="entry name" value="GRAM"/>
</dbReference>
<dbReference type="GO" id="GO:0032541">
    <property type="term" value="C:cortical endoplasmic reticulum"/>
    <property type="evidence" value="ECO:0007669"/>
    <property type="project" value="TreeGrafter"/>
</dbReference>
<dbReference type="PROSITE" id="PS50011">
    <property type="entry name" value="PROTEIN_KINASE_DOM"/>
    <property type="match status" value="1"/>
</dbReference>
<dbReference type="InterPro" id="IPR051482">
    <property type="entry name" value="Cholesterol_transport"/>
</dbReference>
<organism evidence="9 10">
    <name type="scientific">Rhizoctonia solani 123E</name>
    <dbReference type="NCBI Taxonomy" id="1423351"/>
    <lineage>
        <taxon>Eukaryota</taxon>
        <taxon>Fungi</taxon>
        <taxon>Dikarya</taxon>
        <taxon>Basidiomycota</taxon>
        <taxon>Agaricomycotina</taxon>
        <taxon>Agaricomycetes</taxon>
        <taxon>Cantharellales</taxon>
        <taxon>Ceratobasidiaceae</taxon>
        <taxon>Rhizoctonia</taxon>
    </lineage>
</organism>
<comment type="similarity">
    <text evidence="2">Belongs to the YSP2 family.</text>
</comment>
<evidence type="ECO:0000313" key="10">
    <source>
        <dbReference type="Proteomes" id="UP000027456"/>
    </source>
</evidence>
<dbReference type="SMART" id="SM00568">
    <property type="entry name" value="GRAM"/>
    <property type="match status" value="1"/>
</dbReference>
<dbReference type="Gene3D" id="2.30.29.30">
    <property type="entry name" value="Pleckstrin-homology domain (PH domain)/Phosphotyrosine-binding domain (PTB)"/>
    <property type="match status" value="1"/>
</dbReference>
<dbReference type="STRING" id="1423351.A0A074SBI5"/>
<evidence type="ECO:0000256" key="6">
    <source>
        <dbReference type="SAM" id="MobiDB-lite"/>
    </source>
</evidence>
<comment type="caution">
    <text evidence="9">The sequence shown here is derived from an EMBL/GenBank/DDBJ whole genome shotgun (WGS) entry which is preliminary data.</text>
</comment>
<dbReference type="SMART" id="SM00220">
    <property type="entry name" value="S_TKc"/>
    <property type="match status" value="1"/>
</dbReference>
<dbReference type="InterPro" id="IPR001245">
    <property type="entry name" value="Ser-Thr/Tyr_kinase_cat_dom"/>
</dbReference>
<dbReference type="EMBL" id="AZST01000034">
    <property type="protein sequence ID" value="KEP54228.1"/>
    <property type="molecule type" value="Genomic_DNA"/>
</dbReference>
<dbReference type="InterPro" id="IPR000719">
    <property type="entry name" value="Prot_kinase_dom"/>
</dbReference>
<comment type="subcellular location">
    <subcellularLocation>
        <location evidence="1">Membrane</location>
        <topology evidence="1">Single-pass membrane protein</topology>
    </subcellularLocation>
</comment>
<name>A0A074SBI5_9AGAM</name>
<keyword evidence="10" id="KW-1185">Reference proteome</keyword>
<dbReference type="GO" id="GO:0005524">
    <property type="term" value="F:ATP binding"/>
    <property type="evidence" value="ECO:0007669"/>
    <property type="project" value="InterPro"/>
</dbReference>
<dbReference type="GO" id="GO:0005886">
    <property type="term" value="C:plasma membrane"/>
    <property type="evidence" value="ECO:0007669"/>
    <property type="project" value="TreeGrafter"/>
</dbReference>
<dbReference type="GO" id="GO:0140268">
    <property type="term" value="C:endoplasmic reticulum-plasma membrane contact site"/>
    <property type="evidence" value="ECO:0007669"/>
    <property type="project" value="TreeGrafter"/>
</dbReference>
<dbReference type="InterPro" id="IPR011993">
    <property type="entry name" value="PH-like_dom_sf"/>
</dbReference>
<dbReference type="InterPro" id="IPR031968">
    <property type="entry name" value="VASt"/>
</dbReference>
<dbReference type="HOGENOM" id="CLU_348210_0_0_1"/>
<dbReference type="GO" id="GO:0032366">
    <property type="term" value="P:intracellular sterol transport"/>
    <property type="evidence" value="ECO:0007669"/>
    <property type="project" value="TreeGrafter"/>
</dbReference>
<keyword evidence="9" id="KW-0418">Kinase</keyword>
<dbReference type="InterPro" id="IPR008271">
    <property type="entry name" value="Ser/Thr_kinase_AS"/>
</dbReference>
<feature type="domain" description="Protein kinase" evidence="7">
    <location>
        <begin position="638"/>
        <end position="905"/>
    </location>
</feature>
<evidence type="ECO:0000256" key="1">
    <source>
        <dbReference type="ARBA" id="ARBA00004167"/>
    </source>
</evidence>
<dbReference type="GO" id="GO:0120015">
    <property type="term" value="F:sterol transfer activity"/>
    <property type="evidence" value="ECO:0007669"/>
    <property type="project" value="TreeGrafter"/>
</dbReference>
<keyword evidence="5" id="KW-0472">Membrane</keyword>
<dbReference type="PROSITE" id="PS51778">
    <property type="entry name" value="VAST"/>
    <property type="match status" value="1"/>
</dbReference>
<evidence type="ECO:0000256" key="2">
    <source>
        <dbReference type="ARBA" id="ARBA00006582"/>
    </source>
</evidence>
<dbReference type="Pfam" id="PF07714">
    <property type="entry name" value="PK_Tyr_Ser-Thr"/>
    <property type="match status" value="1"/>
</dbReference>
<keyword evidence="4" id="KW-1133">Transmembrane helix</keyword>
<evidence type="ECO:0000256" key="3">
    <source>
        <dbReference type="ARBA" id="ARBA00022692"/>
    </source>
</evidence>
<dbReference type="InterPro" id="IPR011009">
    <property type="entry name" value="Kinase-like_dom_sf"/>
</dbReference>
<evidence type="ECO:0000313" key="9">
    <source>
        <dbReference type="EMBL" id="KEP54228.1"/>
    </source>
</evidence>
<sequence>MRKFLSHFRELQPSPQDALPESTVRVGSVDSLRAWSKGWTNWTSSALGYRDENGAITIEHGGRGVDLLAHVLPHADRAVLRTYLDRARGDEFSAFRAYLEDEGMATLPSGTPEHMFDASRNSKSYEGNGSDESGALIFGSGIGSVLPTRSEWQQSSPTRHTPQTASVTGIASSKRNADFHQRFPHIPKDDYLVEDYACALVKKEALVQGRIYLSKSHMCFAANGQSGQSIDPVIPFYEVTSLEKRTTVHVIPNALQIYTRIANYTFACFLSRDRAYDVIHTLWRLSRPELGSLHKPTQCVCEKEGDHFRTLVMDIVVPGTPETIYNLMFTSGFLKEFMAEKQKFSACSLQLARNMSYIKPLDGSIGPKQTGCELKNETVHIDFDDYVSILTTTHTPDVSGGKMFMVKTSTCIMWASAAASRLVVTTAVEWTGRSFIKSLVNKSTISSQIQYYASLENAMRSYIFAHRPEFIPRNGVEDPEALSWLESARKVGGGPPHGSDADPEHTIPLVPPPKAASLGHLHSPTLLTTRDREILVSQVLAEKMVAQPLDGTQITHVVRYPSVSTKSSASSEGSSTNEGASSPITPGFSSHAFDTGQYPNGLVDVLQSHSPKRVASITYECLVEHSCPDLMSLINPLGLSSSAVAEGRFGDIWVGRFHNTKTKLAVKVLRFASLTNDTTKKELKRITREIYHWSKLDNENVNKLLGVVMFRERLGMVSEWMEHGNLRQYINRNDNIDRPGLCVQIARGVAYLHGVNMVHGDLKACNILVSSAGILKITDFGYSIFPECSLAFSATTRMGGGTLRWMAPELLLDETPLQRDMKTDIYALGVTLLETITNGEPYLECERDVQIYHRLARKEHPIRTEEYFPDTEWGNKMWKILLQCWDFIPISRPTASDVLASLLTLEKETRDAP</sequence>
<keyword evidence="9" id="KW-0808">Transferase</keyword>
<dbReference type="GO" id="GO:0004672">
    <property type="term" value="F:protein kinase activity"/>
    <property type="evidence" value="ECO:0007669"/>
    <property type="project" value="InterPro"/>
</dbReference>
<feature type="region of interest" description="Disordered" evidence="6">
    <location>
        <begin position="562"/>
        <end position="590"/>
    </location>
</feature>
<feature type="compositionally biased region" description="Polar residues" evidence="6">
    <location>
        <begin position="150"/>
        <end position="171"/>
    </location>
</feature>
<dbReference type="GO" id="GO:0005789">
    <property type="term" value="C:endoplasmic reticulum membrane"/>
    <property type="evidence" value="ECO:0007669"/>
    <property type="project" value="TreeGrafter"/>
</dbReference>
<dbReference type="CDD" id="cd13220">
    <property type="entry name" value="PH-GRAM_GRAMDC"/>
    <property type="match status" value="1"/>
</dbReference>
<dbReference type="Proteomes" id="UP000027456">
    <property type="component" value="Unassembled WGS sequence"/>
</dbReference>
<dbReference type="PANTHER" id="PTHR23319:SF4">
    <property type="entry name" value="GRAM DOMAIN CONTAINING 1B, ISOFORM E"/>
    <property type="match status" value="1"/>
</dbReference>
<dbReference type="GO" id="GO:0005739">
    <property type="term" value="C:mitochondrion"/>
    <property type="evidence" value="ECO:0007669"/>
    <property type="project" value="TreeGrafter"/>
</dbReference>
<dbReference type="SUPFAM" id="SSF56112">
    <property type="entry name" value="Protein kinase-like (PK-like)"/>
    <property type="match status" value="1"/>
</dbReference>